<dbReference type="InterPro" id="IPR006593">
    <property type="entry name" value="Cyt_b561/ferric_Rdtase_TM"/>
</dbReference>
<evidence type="ECO:0000256" key="5">
    <source>
        <dbReference type="ARBA" id="ARBA00022982"/>
    </source>
</evidence>
<feature type="binding site" description="axial binding residue" evidence="9">
    <location>
        <position position="255"/>
    </location>
    <ligand>
        <name>heme b</name>
        <dbReference type="ChEBI" id="CHEBI:60344"/>
        <label>1</label>
    </ligand>
    <ligandPart>
        <name>Fe</name>
        <dbReference type="ChEBI" id="CHEBI:18248"/>
    </ligandPart>
</feature>
<feature type="transmembrane region" description="Helical" evidence="10">
    <location>
        <begin position="218"/>
        <end position="237"/>
    </location>
</feature>
<dbReference type="Gene3D" id="1.20.120.1770">
    <property type="match status" value="1"/>
</dbReference>
<gene>
    <name evidence="14" type="ORF">CKAN_02548300</name>
</gene>
<accession>A0A443PZB2</accession>
<keyword evidence="4 11" id="KW-0732">Signal</keyword>
<dbReference type="AlphaFoldDB" id="A0A443PZB2"/>
<evidence type="ECO:0000256" key="7">
    <source>
        <dbReference type="ARBA" id="ARBA00023136"/>
    </source>
</evidence>
<evidence type="ECO:0000256" key="1">
    <source>
        <dbReference type="ARBA" id="ARBA00004370"/>
    </source>
</evidence>
<reference evidence="14 15" key="1">
    <citation type="journal article" date="2019" name="Nat. Plants">
        <title>Stout camphor tree genome fills gaps in understanding of flowering plant genome evolution.</title>
        <authorList>
            <person name="Chaw S.M."/>
            <person name="Liu Y.C."/>
            <person name="Wu Y.W."/>
            <person name="Wang H.Y."/>
            <person name="Lin C.I."/>
            <person name="Wu C.S."/>
            <person name="Ke H.M."/>
            <person name="Chang L.Y."/>
            <person name="Hsu C.Y."/>
            <person name="Yang H.T."/>
            <person name="Sudianto E."/>
            <person name="Hsu M.H."/>
            <person name="Wu K.P."/>
            <person name="Wang L.N."/>
            <person name="Leebens-Mack J.H."/>
            <person name="Tsai I.J."/>
        </authorList>
    </citation>
    <scope>NUCLEOTIDE SEQUENCE [LARGE SCALE GENOMIC DNA]</scope>
    <source>
        <strain evidence="15">cv. Chaw 1501</strain>
        <tissue evidence="14">Young leaves</tissue>
    </source>
</reference>
<dbReference type="PROSITE" id="PS50836">
    <property type="entry name" value="DOMON"/>
    <property type="match status" value="1"/>
</dbReference>
<keyword evidence="15" id="KW-1185">Reference proteome</keyword>
<dbReference type="OrthoDB" id="19261at2759"/>
<feature type="domain" description="Cytochrome b561" evidence="13">
    <location>
        <begin position="183"/>
        <end position="379"/>
    </location>
</feature>
<organism evidence="14 15">
    <name type="scientific">Cinnamomum micranthum f. kanehirae</name>
    <dbReference type="NCBI Taxonomy" id="337451"/>
    <lineage>
        <taxon>Eukaryota</taxon>
        <taxon>Viridiplantae</taxon>
        <taxon>Streptophyta</taxon>
        <taxon>Embryophyta</taxon>
        <taxon>Tracheophyta</taxon>
        <taxon>Spermatophyta</taxon>
        <taxon>Magnoliopsida</taxon>
        <taxon>Magnoliidae</taxon>
        <taxon>Laurales</taxon>
        <taxon>Lauraceae</taxon>
        <taxon>Cinnamomum</taxon>
    </lineage>
</organism>
<sequence length="395" mass="45453">MPSSYVPAFFMFLTLFFLSIKAQPSPCNNETFSFALNGRNITHCKKLGALGAELGWNFDNTTRNGSKTVDILFGARLGSLQGWVAWGVNPFRPQMVGTRAFIALKYQNNSVHLDFYNVTEDTKHGCRFQPSPIDVKYENTHVEYSRETHFLTMFMTVTLSSDKYNAENLNHVWQVGSHLEDKEPKMHSTSLQNFDSCEAINLTTGVGKEHRLRNVRKVHGALNIIGWGTLLPVGIIFPRYFRKFPFPYERWFRGHLTCQLLAFVFGTIGWALGISLGGASKNYTFKTHRIIGITIYSLATLQILALWLRPKQNDDYRKYWHIYHHFVGYALFSLIIVNIFQGIYILRPAVIWKQVYVGILCFLGLIILILELCTWSKFIYEQCSKRKPKEMLTSS</sequence>
<keyword evidence="2 8" id="KW-0813">Transport</keyword>
<evidence type="ECO:0000256" key="6">
    <source>
        <dbReference type="ARBA" id="ARBA00022989"/>
    </source>
</evidence>
<feature type="transmembrane region" description="Helical" evidence="10">
    <location>
        <begin position="356"/>
        <end position="380"/>
    </location>
</feature>
<feature type="binding site" description="axial binding residue" evidence="9">
    <location>
        <position position="288"/>
    </location>
    <ligand>
        <name>heme b</name>
        <dbReference type="ChEBI" id="CHEBI:60344"/>
        <label>1</label>
    </ligand>
    <ligandPart>
        <name>Fe</name>
        <dbReference type="ChEBI" id="CHEBI:18248"/>
    </ligandPart>
</feature>
<feature type="transmembrane region" description="Helical" evidence="10">
    <location>
        <begin position="258"/>
        <end position="278"/>
    </location>
</feature>
<feature type="transmembrane region" description="Helical" evidence="10">
    <location>
        <begin position="320"/>
        <end position="344"/>
    </location>
</feature>
<comment type="caution">
    <text evidence="14">The sequence shown here is derived from an EMBL/GenBank/DDBJ whole genome shotgun (WGS) entry which is preliminary data.</text>
</comment>
<evidence type="ECO:0000256" key="4">
    <source>
        <dbReference type="ARBA" id="ARBA00022729"/>
    </source>
</evidence>
<evidence type="ECO:0000256" key="3">
    <source>
        <dbReference type="ARBA" id="ARBA00022692"/>
    </source>
</evidence>
<feature type="binding site" description="axial binding residue" evidence="9">
    <location>
        <position position="324"/>
    </location>
    <ligand>
        <name>heme b</name>
        <dbReference type="ChEBI" id="CHEBI:60344"/>
        <label>1</label>
    </ligand>
    <ligandPart>
        <name>Fe</name>
        <dbReference type="ChEBI" id="CHEBI:18248"/>
    </ligandPart>
</feature>
<evidence type="ECO:0000256" key="8">
    <source>
        <dbReference type="PIRNR" id="PIRNR037471"/>
    </source>
</evidence>
<feature type="binding site" description="axial binding residue" evidence="9">
    <location>
        <position position="219"/>
    </location>
    <ligand>
        <name>heme b</name>
        <dbReference type="ChEBI" id="CHEBI:60344"/>
        <label>1</label>
    </ligand>
    <ligandPart>
        <name>Fe</name>
        <dbReference type="ChEBI" id="CHEBI:18248"/>
    </ligandPart>
</feature>
<name>A0A443PZB2_9MAGN</name>
<dbReference type="PANTHER" id="PTHR23130">
    <property type="entry name" value="CYTOCHROME B561 AND DOMON DOMAIN-CONTAINING PROTEIN"/>
    <property type="match status" value="1"/>
</dbReference>
<feature type="chain" id="PRO_5019509654" description="Cytochrome b561 and DOMON domain-containing protein" evidence="11">
    <location>
        <begin position="23"/>
        <end position="395"/>
    </location>
</feature>
<dbReference type="PIRSF" id="PIRSF037471">
    <property type="entry name" value="UCP037471"/>
    <property type="match status" value="1"/>
</dbReference>
<keyword evidence="9" id="KW-0479">Metal-binding</keyword>
<dbReference type="Pfam" id="PF04526">
    <property type="entry name" value="DUF568"/>
    <property type="match status" value="1"/>
</dbReference>
<feature type="signal peptide" evidence="11">
    <location>
        <begin position="1"/>
        <end position="22"/>
    </location>
</feature>
<dbReference type="InterPro" id="IPR017214">
    <property type="entry name" value="UCP037471"/>
</dbReference>
<evidence type="ECO:0000313" key="14">
    <source>
        <dbReference type="EMBL" id="RWR96117.1"/>
    </source>
</evidence>
<evidence type="ECO:0000313" key="15">
    <source>
        <dbReference type="Proteomes" id="UP000283530"/>
    </source>
</evidence>
<feature type="domain" description="DOMON" evidence="12">
    <location>
        <begin position="50"/>
        <end position="176"/>
    </location>
</feature>
<dbReference type="PANTHER" id="PTHR23130:SF175">
    <property type="entry name" value="CYTOCHROME B561 AND DOMON DOMAIN-CONTAINING PROTEIN"/>
    <property type="match status" value="1"/>
</dbReference>
<dbReference type="EMBL" id="QPKB01000012">
    <property type="protein sequence ID" value="RWR96117.1"/>
    <property type="molecule type" value="Genomic_DNA"/>
</dbReference>
<dbReference type="GO" id="GO:0046872">
    <property type="term" value="F:metal ion binding"/>
    <property type="evidence" value="ECO:0007669"/>
    <property type="project" value="UniProtKB-KW"/>
</dbReference>
<comment type="cofactor">
    <cofactor evidence="8">
        <name>heme b</name>
        <dbReference type="ChEBI" id="CHEBI:60344"/>
    </cofactor>
    <text evidence="8">Binds 2 heme b groups non-covalently.</text>
</comment>
<keyword evidence="3 10" id="KW-0812">Transmembrane</keyword>
<protein>
    <recommendedName>
        <fullName evidence="8">Cytochrome b561 and DOMON domain-containing protein</fullName>
    </recommendedName>
</protein>
<comment type="subcellular location">
    <subcellularLocation>
        <location evidence="1">Membrane</location>
    </subcellularLocation>
</comment>
<evidence type="ECO:0000256" key="10">
    <source>
        <dbReference type="SAM" id="Phobius"/>
    </source>
</evidence>
<dbReference type="CDD" id="cd08760">
    <property type="entry name" value="Cyt_b561_FRRS1_like"/>
    <property type="match status" value="1"/>
</dbReference>
<keyword evidence="6 10" id="KW-1133">Transmembrane helix</keyword>
<evidence type="ECO:0000256" key="2">
    <source>
        <dbReference type="ARBA" id="ARBA00022448"/>
    </source>
</evidence>
<evidence type="ECO:0000256" key="9">
    <source>
        <dbReference type="PIRSR" id="PIRSR037471-1"/>
    </source>
</evidence>
<dbReference type="SMART" id="SM00665">
    <property type="entry name" value="B561"/>
    <property type="match status" value="1"/>
</dbReference>
<dbReference type="Pfam" id="PF03188">
    <property type="entry name" value="Cytochrom_B561"/>
    <property type="match status" value="1"/>
</dbReference>
<keyword evidence="5 8" id="KW-0249">Electron transport</keyword>
<dbReference type="Proteomes" id="UP000283530">
    <property type="component" value="Unassembled WGS sequence"/>
</dbReference>
<dbReference type="PROSITE" id="PS50939">
    <property type="entry name" value="CYTOCHROME_B561"/>
    <property type="match status" value="1"/>
</dbReference>
<keyword evidence="9" id="KW-0408">Iron</keyword>
<dbReference type="GO" id="GO:0016020">
    <property type="term" value="C:membrane"/>
    <property type="evidence" value="ECO:0007669"/>
    <property type="project" value="UniProtKB-SubCell"/>
</dbReference>
<proteinExistence type="predicted"/>
<dbReference type="InterPro" id="IPR045265">
    <property type="entry name" value="AIR12_DOMON"/>
</dbReference>
<evidence type="ECO:0000256" key="11">
    <source>
        <dbReference type="SAM" id="SignalP"/>
    </source>
</evidence>
<evidence type="ECO:0000259" key="12">
    <source>
        <dbReference type="PROSITE" id="PS50836"/>
    </source>
</evidence>
<dbReference type="InterPro" id="IPR005018">
    <property type="entry name" value="DOMON_domain"/>
</dbReference>
<dbReference type="STRING" id="337451.A0A443PZB2"/>
<keyword evidence="7 8" id="KW-0472">Membrane</keyword>
<feature type="transmembrane region" description="Helical" evidence="10">
    <location>
        <begin position="290"/>
        <end position="308"/>
    </location>
</feature>
<evidence type="ECO:0000259" key="13">
    <source>
        <dbReference type="PROSITE" id="PS50939"/>
    </source>
</evidence>